<evidence type="ECO:0000256" key="5">
    <source>
        <dbReference type="SAM" id="Phobius"/>
    </source>
</evidence>
<feature type="repeat" description="ANK" evidence="3">
    <location>
        <begin position="497"/>
        <end position="529"/>
    </location>
</feature>
<feature type="region of interest" description="Disordered" evidence="4">
    <location>
        <begin position="928"/>
        <end position="997"/>
    </location>
</feature>
<accession>A0A1Q9DFN7</accession>
<feature type="compositionally biased region" description="Acidic residues" evidence="4">
    <location>
        <begin position="1028"/>
        <end position="1049"/>
    </location>
</feature>
<feature type="repeat" description="ANK" evidence="3">
    <location>
        <begin position="257"/>
        <end position="289"/>
    </location>
</feature>
<evidence type="ECO:0000313" key="6">
    <source>
        <dbReference type="EMBL" id="OLP93948.1"/>
    </source>
</evidence>
<keyword evidence="1" id="KW-0677">Repeat</keyword>
<comment type="caution">
    <text evidence="6">The sequence shown here is derived from an EMBL/GenBank/DDBJ whole genome shotgun (WGS) entry which is preliminary data.</text>
</comment>
<dbReference type="Proteomes" id="UP000186817">
    <property type="component" value="Unassembled WGS sequence"/>
</dbReference>
<dbReference type="EMBL" id="LSRX01000564">
    <property type="protein sequence ID" value="OLP93948.1"/>
    <property type="molecule type" value="Genomic_DNA"/>
</dbReference>
<keyword evidence="5" id="KW-0812">Transmembrane</keyword>
<dbReference type="InterPro" id="IPR050776">
    <property type="entry name" value="Ank_Repeat/CDKN_Inhibitor"/>
</dbReference>
<evidence type="ECO:0000256" key="3">
    <source>
        <dbReference type="PROSITE-ProRule" id="PRU00023"/>
    </source>
</evidence>
<dbReference type="InterPro" id="IPR036770">
    <property type="entry name" value="Ankyrin_rpt-contain_sf"/>
</dbReference>
<dbReference type="PROSITE" id="PS50297">
    <property type="entry name" value="ANK_REP_REGION"/>
    <property type="match status" value="1"/>
</dbReference>
<dbReference type="Pfam" id="PF12796">
    <property type="entry name" value="Ank_2"/>
    <property type="match status" value="1"/>
</dbReference>
<organism evidence="6 7">
    <name type="scientific">Symbiodinium microadriaticum</name>
    <name type="common">Dinoflagellate</name>
    <name type="synonym">Zooxanthella microadriatica</name>
    <dbReference type="NCBI Taxonomy" id="2951"/>
    <lineage>
        <taxon>Eukaryota</taxon>
        <taxon>Sar</taxon>
        <taxon>Alveolata</taxon>
        <taxon>Dinophyceae</taxon>
        <taxon>Suessiales</taxon>
        <taxon>Symbiodiniaceae</taxon>
        <taxon>Symbiodinium</taxon>
    </lineage>
</organism>
<feature type="transmembrane region" description="Helical" evidence="5">
    <location>
        <begin position="12"/>
        <end position="29"/>
    </location>
</feature>
<evidence type="ECO:0000313" key="7">
    <source>
        <dbReference type="Proteomes" id="UP000186817"/>
    </source>
</evidence>
<feature type="region of interest" description="Disordered" evidence="4">
    <location>
        <begin position="1146"/>
        <end position="1235"/>
    </location>
</feature>
<feature type="region of interest" description="Disordered" evidence="4">
    <location>
        <begin position="167"/>
        <end position="240"/>
    </location>
</feature>
<feature type="compositionally biased region" description="Basic residues" evidence="4">
    <location>
        <begin position="718"/>
        <end position="732"/>
    </location>
</feature>
<feature type="compositionally biased region" description="Basic and acidic residues" evidence="4">
    <location>
        <begin position="956"/>
        <end position="965"/>
    </location>
</feature>
<feature type="region of interest" description="Disordered" evidence="4">
    <location>
        <begin position="710"/>
        <end position="735"/>
    </location>
</feature>
<evidence type="ECO:0000256" key="4">
    <source>
        <dbReference type="SAM" id="MobiDB-lite"/>
    </source>
</evidence>
<feature type="compositionally biased region" description="Basic residues" evidence="4">
    <location>
        <begin position="1153"/>
        <end position="1166"/>
    </location>
</feature>
<evidence type="ECO:0000256" key="2">
    <source>
        <dbReference type="ARBA" id="ARBA00023043"/>
    </source>
</evidence>
<proteinExistence type="predicted"/>
<feature type="region of interest" description="Disordered" evidence="4">
    <location>
        <begin position="103"/>
        <end position="123"/>
    </location>
</feature>
<name>A0A1Q9DFN7_SYMMI</name>
<evidence type="ECO:0000256" key="1">
    <source>
        <dbReference type="ARBA" id="ARBA00022737"/>
    </source>
</evidence>
<feature type="compositionally biased region" description="Basic and acidic residues" evidence="4">
    <location>
        <begin position="1168"/>
        <end position="1180"/>
    </location>
</feature>
<gene>
    <name evidence="6" type="primary">secG</name>
    <name evidence="6" type="ORF">AK812_SmicGene24113</name>
</gene>
<dbReference type="Gene3D" id="3.40.10.10">
    <property type="entry name" value="DNA Methylphosphotriester Repair Domain"/>
    <property type="match status" value="1"/>
</dbReference>
<dbReference type="OrthoDB" id="10583869at2759"/>
<dbReference type="PROSITE" id="PS50088">
    <property type="entry name" value="ANK_REPEAT"/>
    <property type="match status" value="3"/>
</dbReference>
<keyword evidence="2 3" id="KW-0040">ANK repeat</keyword>
<protein>
    <submittedName>
        <fullName evidence="6">Ankyrin repeat, PH and SEC7 domain containing protein secG</fullName>
    </submittedName>
</protein>
<dbReference type="SMART" id="SM00248">
    <property type="entry name" value="ANK"/>
    <property type="match status" value="4"/>
</dbReference>
<sequence>MEEAKYSRTEVATLVTVLLLVTPYVWIAVKRIHSEWTRITMIGKVRINSSSKNYIFHRTTCRYVQGKARNGYFIHLEYDVAVEQGYRPCYVCFPEAKKVQKQTDEDDEWELTSESTENTENDGCGKKCTWCKIRKCTRKKPDHVHCSCTVCIQKYMEDLWCDQYDKVPESSSSTQGPTGKKGSGTLEYMPPHVNVKGNRPAGQGGKSGRRGRAAMEPVAEERNEPTLPESLTQSAPAVEEQPPTYEDVYDMIVDPGSGATPLLAAAEKGFSELTGTLLRLRANRSVTDFEDRSLLHFAAPWPAILMPLLRELPAAMVLAQIRQQDTVGDTPLHRALAATRYDEVLQALHILAQRGLTSADPQLLSDVTSLRNLAGEQLIHLNSKLELLEELLALRADSASTTVAGAAPLHTVAALPGTAASGVLSLLQQSSQVGVSAKDSRGRTPVHYAAASGDWENVQWLVAQGADVRARDADGVVPLELGLARGHYHLVPLFQGLGGSVLFAAAGFGNVSLVQQLVQSGMSPNAIDGPLEFKPTAERKDLNADLTKFGFLVYAGTVRDFHEWEFRAMTRWKQTKVDERSELASKFFDSLRSEAYIIAEDLGTDILFSNDNIPKVVEAVRERLFPLVEQGVKGAVPLRKLQQLDKATHINEGFNEAVLTDLLLDNSGLNRSERLMGLTSMGGSPATKDAESALIRMHSHIHTLERRAPVTKGDRGKGKGHPFKGGKGKGKGYGKGSQKGTSYTYLSAVEDLFETYQDDAEDGTAYMADEGEQDDWVHHGDEGPVDEAYDDTELVAQTADASLRDVELDVFTSFLCSEGFDENDRESLAFLADVVQSETVAFMARSKAKGKGKPVNDKGESSRRLTLSVQVKFSALNLKLKAPTLGENEVEDEHNCNFLMGFTTSLRQGKCRSGREWRLASRGPGFLRDDAVQPFGQSQENKMLSLGGKKIRKSPRSQEKLKALPDEEETQPVEDRVLGHGEGEGQAQDEEAVQGHGWSWEEAGEEEWPEVDACVDVGTEENAKGQDAEEYEEEDEAMQEPQGDDEEEHQEGQGNGLEECLAEFEEDRKPLTDMPSASEGLVGQAKASLRRLEQLEPEDPDLLQVLCLQPELLYLHALDFEVRFVDIDAISTQAQKVISAAAAAAAEQELKPKKLKRKKSKRKVTGLKKSEDSGSKRAAEAENDDPPPPPMKQAKTANKQVEPAKTSEPSEPSKTAEPSEPSKPAESSEPTRKEDPNAALLRKLEAMDVEFKFHPKAKSFTLYPSDATTERIKAEGIKFANEKKGGINVAWQKSGGVVQAPVSQHRWDLARLFAGWHSPPSWLREVFMAWDINAIKEIRDWVRKQESERLIQPWLILDMIAATQSRMTINASRAHALDAFLAVQVRSVMLSGAVLRYPVWVKLGSSLPASASAARCETDGLETSNDDDAIAAAGINDKSDKPKVYNGFTKYLAKQLAEKVTEPGESADQARRRVWEAASEMSMKARMLNQQNKRMLVQCQGHENSVVQAAEASKRAKTADGFDLAAVSDEHFAISESHVDECRREHVGNWMHDKSLQFEREHGDVIEADPKEEWSSSEDEEGPCECVCSAKISRVKAENVPADLTIASRHMPLCSETSTNDGDTELTDKFQRMFDSCLLLNDVASSDEAAFAQWGKDKLKVIQDVRGQMYSKKKSLKRRSSQMSDDLGDLLEDLMNKLSQVSDLVKKISAGCPEGRHVYEGLSKLCDEIDVTASPPVWMRALRAMAFDNLKTKNWKEFFNDTWALCLQHLSGSSSDSSFFCLLSSQLLQRLIKAVPTSKGVTQESLAVVKSFADVMTETSHVVKTLPSGMSHEHHARMLNAQRGLGFPFITRPVRTWTWKKILESVLLNSKTKASLVSLKAAFSTEHGTAVMTFLRKLHDKQTKSLRGADRDKLQRVQKTAKQAVLAIVFGYVNHELLPYLDQLRHCLTAKEACSSTMLPPGCCIMQLADDCSQYCSHGEGSVLDRLKELCEFTTTLAEKCSAESVPEGGSISFATASNLEGSDSEGAKKMGLIVSTVVSSCEAVGDAIDVSMRGHVREKVISNIDDITKTIVAAARPCPDNAGLTPEEKTSFFEKIEAAKLASTVLGDDGDTVRQDTEALALLFACLTSDVSASHRDSNTSIDQQLVIDFIKSCSRLADMDYTTAWAKLNSFTKSVADEDLSVLTSSAATMFTVKDKEFAALSLAIKENLDSVAIKEEEVKIHESIHAIEAFTIALELASQGSEQALFSYVEGTPIFTDIDKDSVVDIHFTMAMSKRVSEQATTLERAIKQAKDVADALGVEADAIVPSIAHHDACYRQALNWLVTGNMLYSLVSKAVSRAMVTNTKPQGKAIASLKEALTAVEDNTLEVPAALHALVSKIVQQPDAKSDAKAAQ</sequence>
<feature type="region of interest" description="Disordered" evidence="4">
    <location>
        <begin position="1021"/>
        <end position="1061"/>
    </location>
</feature>
<keyword evidence="5" id="KW-0472">Membrane</keyword>
<dbReference type="InterPro" id="IPR035451">
    <property type="entry name" value="Ada-like_dom_sf"/>
</dbReference>
<reference evidence="6 7" key="1">
    <citation type="submission" date="2016-02" db="EMBL/GenBank/DDBJ databases">
        <title>Genome analysis of coral dinoflagellate symbionts highlights evolutionary adaptations to a symbiotic lifestyle.</title>
        <authorList>
            <person name="Aranda M."/>
            <person name="Li Y."/>
            <person name="Liew Y.J."/>
            <person name="Baumgarten S."/>
            <person name="Simakov O."/>
            <person name="Wilson M."/>
            <person name="Piel J."/>
            <person name="Ashoor H."/>
            <person name="Bougouffa S."/>
            <person name="Bajic V.B."/>
            <person name="Ryu T."/>
            <person name="Ravasi T."/>
            <person name="Bayer T."/>
            <person name="Micklem G."/>
            <person name="Kim H."/>
            <person name="Bhak J."/>
            <person name="Lajeunesse T.C."/>
            <person name="Voolstra C.R."/>
        </authorList>
    </citation>
    <scope>NUCLEOTIDE SEQUENCE [LARGE SCALE GENOMIC DNA]</scope>
    <source>
        <strain evidence="6 7">CCMP2467</strain>
    </source>
</reference>
<feature type="compositionally biased region" description="Low complexity" evidence="4">
    <location>
        <begin position="1216"/>
        <end position="1228"/>
    </location>
</feature>
<feature type="compositionally biased region" description="Basic and acidic residues" evidence="4">
    <location>
        <begin position="973"/>
        <end position="983"/>
    </location>
</feature>
<keyword evidence="7" id="KW-1185">Reference proteome</keyword>
<dbReference type="SUPFAM" id="SSF57884">
    <property type="entry name" value="Ada DNA repair protein, N-terminal domain (N-Ada 10)"/>
    <property type="match status" value="1"/>
</dbReference>
<feature type="repeat" description="ANK" evidence="3">
    <location>
        <begin position="441"/>
        <end position="473"/>
    </location>
</feature>
<keyword evidence="5" id="KW-1133">Transmembrane helix</keyword>
<dbReference type="SUPFAM" id="SSF48403">
    <property type="entry name" value="Ankyrin repeat"/>
    <property type="match status" value="1"/>
</dbReference>
<dbReference type="InterPro" id="IPR002110">
    <property type="entry name" value="Ankyrin_rpt"/>
</dbReference>
<dbReference type="Gene3D" id="1.25.40.20">
    <property type="entry name" value="Ankyrin repeat-containing domain"/>
    <property type="match status" value="1"/>
</dbReference>
<dbReference type="PANTHER" id="PTHR24201">
    <property type="entry name" value="ANK_REP_REGION DOMAIN-CONTAINING PROTEIN"/>
    <property type="match status" value="1"/>
</dbReference>